<organism evidence="2 3">
    <name type="scientific">Heracleum sosnowskyi</name>
    <dbReference type="NCBI Taxonomy" id="360622"/>
    <lineage>
        <taxon>Eukaryota</taxon>
        <taxon>Viridiplantae</taxon>
        <taxon>Streptophyta</taxon>
        <taxon>Embryophyta</taxon>
        <taxon>Tracheophyta</taxon>
        <taxon>Spermatophyta</taxon>
        <taxon>Magnoliopsida</taxon>
        <taxon>eudicotyledons</taxon>
        <taxon>Gunneridae</taxon>
        <taxon>Pentapetalae</taxon>
        <taxon>asterids</taxon>
        <taxon>campanulids</taxon>
        <taxon>Apiales</taxon>
        <taxon>Apiaceae</taxon>
        <taxon>Apioideae</taxon>
        <taxon>apioid superclade</taxon>
        <taxon>Tordylieae</taxon>
        <taxon>Tordyliinae</taxon>
        <taxon>Heracleum</taxon>
    </lineage>
</organism>
<protein>
    <recommendedName>
        <fullName evidence="1">Iron-sulphur binding protein LdpA C-terminal domain-containing protein</fullName>
    </recommendedName>
</protein>
<reference evidence="2" key="2">
    <citation type="submission" date="2023-05" db="EMBL/GenBank/DDBJ databases">
        <authorList>
            <person name="Schelkunov M.I."/>
        </authorList>
    </citation>
    <scope>NUCLEOTIDE SEQUENCE</scope>
    <source>
        <strain evidence="2">Hsosn_3</strain>
        <tissue evidence="2">Leaf</tissue>
    </source>
</reference>
<evidence type="ECO:0000259" key="1">
    <source>
        <dbReference type="Pfam" id="PF12617"/>
    </source>
</evidence>
<dbReference type="AlphaFoldDB" id="A0AAD8I808"/>
<evidence type="ECO:0000313" key="3">
    <source>
        <dbReference type="Proteomes" id="UP001237642"/>
    </source>
</evidence>
<proteinExistence type="predicted"/>
<reference evidence="2" key="1">
    <citation type="submission" date="2023-02" db="EMBL/GenBank/DDBJ databases">
        <title>Genome of toxic invasive species Heracleum sosnowskyi carries increased number of genes despite the absence of recent whole-genome duplications.</title>
        <authorList>
            <person name="Schelkunov M."/>
            <person name="Shtratnikova V."/>
            <person name="Makarenko M."/>
            <person name="Klepikova A."/>
            <person name="Omelchenko D."/>
            <person name="Novikova G."/>
            <person name="Obukhova E."/>
            <person name="Bogdanov V."/>
            <person name="Penin A."/>
            <person name="Logacheva M."/>
        </authorList>
    </citation>
    <scope>NUCLEOTIDE SEQUENCE</scope>
    <source>
        <strain evidence="2">Hsosn_3</strain>
        <tissue evidence="2">Leaf</tissue>
    </source>
</reference>
<name>A0AAD8I808_9APIA</name>
<sequence>MNPSINKVYALDVVGVIPDELLNVSYLRLGSYPFYQSQLHLKLHRLFQTTTTSTKSENKNLRSTSPSSTALIGGVAYGGYARKIVGRIMNSMQDLHVHAFIEDHPEHLVMALTEALALVGPIKC</sequence>
<dbReference type="EMBL" id="JAUIZM010000006">
    <property type="protein sequence ID" value="KAK1379573.1"/>
    <property type="molecule type" value="Genomic_DNA"/>
</dbReference>
<keyword evidence="3" id="KW-1185">Reference proteome</keyword>
<comment type="caution">
    <text evidence="2">The sequence shown here is derived from an EMBL/GenBank/DDBJ whole genome shotgun (WGS) entry which is preliminary data.</text>
</comment>
<dbReference type="Pfam" id="PF12617">
    <property type="entry name" value="LdpA_C"/>
    <property type="match status" value="1"/>
</dbReference>
<feature type="domain" description="Iron-sulphur binding protein LdpA C-terminal" evidence="1">
    <location>
        <begin position="51"/>
        <end position="120"/>
    </location>
</feature>
<evidence type="ECO:0000313" key="2">
    <source>
        <dbReference type="EMBL" id="KAK1379573.1"/>
    </source>
</evidence>
<dbReference type="InterPro" id="IPR021039">
    <property type="entry name" value="Fe-S-bd_prot_LdpA_C"/>
</dbReference>
<gene>
    <name evidence="2" type="ORF">POM88_026317</name>
</gene>
<dbReference type="Proteomes" id="UP001237642">
    <property type="component" value="Unassembled WGS sequence"/>
</dbReference>
<accession>A0AAD8I808</accession>